<accession>A0A8H3I7H1</accession>
<feature type="domain" description="F-box" evidence="1">
    <location>
        <begin position="7"/>
        <end position="32"/>
    </location>
</feature>
<gene>
    <name evidence="2" type="ORF">GOMPHAMPRED_001372</name>
</gene>
<dbReference type="SUPFAM" id="SSF81383">
    <property type="entry name" value="F-box domain"/>
    <property type="match status" value="1"/>
</dbReference>
<evidence type="ECO:0000259" key="1">
    <source>
        <dbReference type="Pfam" id="PF00646"/>
    </source>
</evidence>
<evidence type="ECO:0000313" key="2">
    <source>
        <dbReference type="EMBL" id="CAF9917767.1"/>
    </source>
</evidence>
<protein>
    <recommendedName>
        <fullName evidence="1">F-box domain-containing protein</fullName>
    </recommendedName>
</protein>
<comment type="caution">
    <text evidence="2">The sequence shown here is derived from an EMBL/GenBank/DDBJ whole genome shotgun (WGS) entry which is preliminary data.</text>
</comment>
<dbReference type="AlphaFoldDB" id="A0A8H3I7H1"/>
<organism evidence="2 3">
    <name type="scientific">Gomphillus americanus</name>
    <dbReference type="NCBI Taxonomy" id="1940652"/>
    <lineage>
        <taxon>Eukaryota</taxon>
        <taxon>Fungi</taxon>
        <taxon>Dikarya</taxon>
        <taxon>Ascomycota</taxon>
        <taxon>Pezizomycotina</taxon>
        <taxon>Lecanoromycetes</taxon>
        <taxon>OSLEUM clade</taxon>
        <taxon>Ostropomycetidae</taxon>
        <taxon>Ostropales</taxon>
        <taxon>Graphidaceae</taxon>
        <taxon>Gomphilloideae</taxon>
        <taxon>Gomphillus</taxon>
    </lineage>
</organism>
<dbReference type="EMBL" id="CAJPDQ010000012">
    <property type="protein sequence ID" value="CAF9917767.1"/>
    <property type="molecule type" value="Genomic_DNA"/>
</dbReference>
<dbReference type="SUPFAM" id="SSF52047">
    <property type="entry name" value="RNI-like"/>
    <property type="match status" value="1"/>
</dbReference>
<dbReference type="CDD" id="cd09917">
    <property type="entry name" value="F-box_SF"/>
    <property type="match status" value="1"/>
</dbReference>
<proteinExistence type="predicted"/>
<reference evidence="2" key="1">
    <citation type="submission" date="2021-03" db="EMBL/GenBank/DDBJ databases">
        <authorList>
            <person name="Tagirdzhanova G."/>
        </authorList>
    </citation>
    <scope>NUCLEOTIDE SEQUENCE</scope>
</reference>
<dbReference type="InterPro" id="IPR036047">
    <property type="entry name" value="F-box-like_dom_sf"/>
</dbReference>
<dbReference type="InterPro" id="IPR001810">
    <property type="entry name" value="F-box_dom"/>
</dbReference>
<keyword evidence="3" id="KW-1185">Reference proteome</keyword>
<dbReference type="Proteomes" id="UP000664169">
    <property type="component" value="Unassembled WGS sequence"/>
</dbReference>
<dbReference type="Pfam" id="PF00646">
    <property type="entry name" value="F-box"/>
    <property type="match status" value="1"/>
</dbReference>
<sequence length="498" mass="56706">MPGILFHELPLDILLLIFDYLDHRSVVSLSLCRSLKAASDAYLRHHQTVRLVVGQESVHGEYSIHDLLEQLAGSRLVAHSIRKILVTILPRESSPYQPLLSWKTRDCLRDATRFISYLCQQAIALSKHGNDVSRWLLLVPFICSNLETLSVVTQDELDWLHLAQHLGFTQWPHYRLTHLEITWINTAIATGYNRHHKRHHDLQDIWLLISAPALKSITLNGLEQNNNLYSGAADRAAIRTTYWPVELEIFSLYHHSYQGLHNGTDNILPSLPTKSPFAHEFVHLEALNLHNFSAPKTWLPLLLRCFKSLRCLKISVDEDIVWRQRQSFPFDFRLLKTALHQLITLEEVTINISIPKERPEWLEATGQGQFSIGSLDQLQQLRVLNLPWFMWLPCEVPNADSTELWGTTNVRLPPKLEALTLSGCCSSQVGGFAKLITAAIPSQGLQALRHIVLQTAGDFTFKQVDFAHFISETGSVEIVSEENGPYDPIYSIILRLGK</sequence>
<name>A0A8H3I7H1_9LECA</name>
<evidence type="ECO:0000313" key="3">
    <source>
        <dbReference type="Proteomes" id="UP000664169"/>
    </source>
</evidence>